<dbReference type="InParanoid" id="A0A2Y9QHV5"/>
<dbReference type="FunFam" id="3.10.250.10:FF:000006">
    <property type="entry name" value="neurotrypsin isoform X2"/>
    <property type="match status" value="1"/>
</dbReference>
<dbReference type="InterPro" id="IPR001190">
    <property type="entry name" value="SRCR"/>
</dbReference>
<dbReference type="CTD" id="922"/>
<feature type="disulfide bond" evidence="5">
    <location>
        <begin position="305"/>
        <end position="315"/>
    </location>
</feature>
<dbReference type="Pfam" id="PF00530">
    <property type="entry name" value="SRCR"/>
    <property type="match status" value="3"/>
</dbReference>
<feature type="domain" description="SRCR" evidence="7">
    <location>
        <begin position="24"/>
        <end position="125"/>
    </location>
</feature>
<keyword evidence="4" id="KW-0325">Glycoprotein</keyword>
<dbReference type="OrthoDB" id="536948at2759"/>
<organism evidence="8 9">
    <name type="scientific">Trichechus manatus latirostris</name>
    <name type="common">Florida manatee</name>
    <dbReference type="NCBI Taxonomy" id="127582"/>
    <lineage>
        <taxon>Eukaryota</taxon>
        <taxon>Metazoa</taxon>
        <taxon>Chordata</taxon>
        <taxon>Craniata</taxon>
        <taxon>Vertebrata</taxon>
        <taxon>Euteleostomi</taxon>
        <taxon>Mammalia</taxon>
        <taxon>Eutheria</taxon>
        <taxon>Afrotheria</taxon>
        <taxon>Sirenia</taxon>
        <taxon>Trichechidae</taxon>
        <taxon>Trichechus</taxon>
    </lineage>
</organism>
<evidence type="ECO:0000256" key="2">
    <source>
        <dbReference type="ARBA" id="ARBA00022737"/>
    </source>
</evidence>
<dbReference type="PRINTS" id="PR00258">
    <property type="entry name" value="SPERACTRCPTR"/>
</dbReference>
<dbReference type="GO" id="GO:0005615">
    <property type="term" value="C:extracellular space"/>
    <property type="evidence" value="ECO:0007669"/>
    <property type="project" value="TreeGrafter"/>
</dbReference>
<dbReference type="PROSITE" id="PS00420">
    <property type="entry name" value="SRCR_1"/>
    <property type="match status" value="1"/>
</dbReference>
<dbReference type="FunCoup" id="A0A2Y9QHV5">
    <property type="interactions" value="13"/>
</dbReference>
<comment type="caution">
    <text evidence="5">Lacks conserved residue(s) required for the propagation of feature annotation.</text>
</comment>
<dbReference type="Gene3D" id="3.10.250.10">
    <property type="entry name" value="SRCR-like domain"/>
    <property type="match status" value="3"/>
</dbReference>
<dbReference type="SUPFAM" id="SSF56487">
    <property type="entry name" value="SRCR-like"/>
    <property type="match status" value="3"/>
</dbReference>
<evidence type="ECO:0000256" key="1">
    <source>
        <dbReference type="ARBA" id="ARBA00022729"/>
    </source>
</evidence>
<sequence length="338" mass="37323">MALLLSLILAVCTGPGLLESSHTVRLVRGPHSCEGQVEVKHRGHWYTVCDYGWDLKDVSVVCQELDCGEAKGTLPGLTPRAQENQDIFKQQFNCNGREKTLAECETEDIDDGSCSHQHVAGASCENTVQLADGPGRCTGRVEVKHQDQWGTVCKAGWNLQAAKVVCRQLGCGRAILTRGHCDDATQGQGPIWLSQVSCSGTEMTIQDCSFRNWGENNCTHDEDTWVQCEDPFELKLEGGDSPCLGRLVVLHKGVWGSVCDDGWGEKEEQVVCKELGCGDPHPLRHRLQKDFGLGVGRIWLDDVRCSGSEQSLEKCRHRFWGYHDCTHKEDVAVICSGQ</sequence>
<feature type="domain" description="SRCR" evidence="7">
    <location>
        <begin position="128"/>
        <end position="229"/>
    </location>
</feature>
<feature type="domain" description="SRCR" evidence="7">
    <location>
        <begin position="234"/>
        <end position="336"/>
    </location>
</feature>
<evidence type="ECO:0000256" key="4">
    <source>
        <dbReference type="ARBA" id="ARBA00023180"/>
    </source>
</evidence>
<dbReference type="InterPro" id="IPR036772">
    <property type="entry name" value="SRCR-like_dom_sf"/>
</dbReference>
<dbReference type="RefSeq" id="XP_023581367.1">
    <property type="nucleotide sequence ID" value="XM_023725599.1"/>
</dbReference>
<dbReference type="SMART" id="SM00202">
    <property type="entry name" value="SR"/>
    <property type="match status" value="3"/>
</dbReference>
<proteinExistence type="predicted"/>
<keyword evidence="3 5" id="KW-1015">Disulfide bond</keyword>
<feature type="disulfide bond" evidence="5">
    <location>
        <begin position="198"/>
        <end position="208"/>
    </location>
</feature>
<evidence type="ECO:0000313" key="9">
    <source>
        <dbReference type="RefSeq" id="XP_023581367.1"/>
    </source>
</evidence>
<accession>A0A2Y9QHV5</accession>
<dbReference type="KEGG" id="tmu:101345263"/>
<dbReference type="GeneID" id="101345263"/>
<keyword evidence="8" id="KW-1185">Reference proteome</keyword>
<feature type="chain" id="PRO_5016122583" evidence="6">
    <location>
        <begin position="19"/>
        <end position="338"/>
    </location>
</feature>
<reference evidence="9" key="1">
    <citation type="submission" date="2025-08" db="UniProtKB">
        <authorList>
            <consortium name="RefSeq"/>
        </authorList>
    </citation>
    <scope>IDENTIFICATION</scope>
</reference>
<dbReference type="AlphaFoldDB" id="A0A2Y9QHV5"/>
<dbReference type="Proteomes" id="UP000248480">
    <property type="component" value="Unplaced"/>
</dbReference>
<dbReference type="STRING" id="127582.A0A2Y9QHV5"/>
<keyword evidence="2" id="KW-0677">Repeat</keyword>
<dbReference type="PANTHER" id="PTHR48071:SF8">
    <property type="entry name" value="CD5 ANTIGEN-LIKE"/>
    <property type="match status" value="1"/>
</dbReference>
<dbReference type="GO" id="GO:0031638">
    <property type="term" value="P:zymogen activation"/>
    <property type="evidence" value="ECO:0007669"/>
    <property type="project" value="TreeGrafter"/>
</dbReference>
<protein>
    <submittedName>
        <fullName evidence="9">CD5 antigen-like</fullName>
    </submittedName>
</protein>
<gene>
    <name evidence="9" type="primary">CD5L</name>
</gene>
<evidence type="ECO:0000259" key="7">
    <source>
        <dbReference type="PROSITE" id="PS50287"/>
    </source>
</evidence>
<feature type="signal peptide" evidence="6">
    <location>
        <begin position="1"/>
        <end position="18"/>
    </location>
</feature>
<dbReference type="GO" id="GO:0004252">
    <property type="term" value="F:serine-type endopeptidase activity"/>
    <property type="evidence" value="ECO:0007669"/>
    <property type="project" value="TreeGrafter"/>
</dbReference>
<evidence type="ECO:0000256" key="6">
    <source>
        <dbReference type="SAM" id="SignalP"/>
    </source>
</evidence>
<keyword evidence="1 6" id="KW-0732">Signal</keyword>
<dbReference type="PANTHER" id="PTHR48071">
    <property type="entry name" value="SRCR DOMAIN-CONTAINING PROTEIN"/>
    <property type="match status" value="1"/>
</dbReference>
<dbReference type="FunFam" id="3.10.250.10:FF:000010">
    <property type="entry name" value="T-cell differentiation antigen CD6"/>
    <property type="match status" value="2"/>
</dbReference>
<dbReference type="PROSITE" id="PS50287">
    <property type="entry name" value="SRCR_2"/>
    <property type="match status" value="3"/>
</dbReference>
<evidence type="ECO:0000313" key="8">
    <source>
        <dbReference type="Proteomes" id="UP000248480"/>
    </source>
</evidence>
<feature type="disulfide bond" evidence="5">
    <location>
        <begin position="94"/>
        <end position="104"/>
    </location>
</feature>
<evidence type="ECO:0000256" key="5">
    <source>
        <dbReference type="PROSITE-ProRule" id="PRU00196"/>
    </source>
</evidence>
<evidence type="ECO:0000256" key="3">
    <source>
        <dbReference type="ARBA" id="ARBA00023157"/>
    </source>
</evidence>
<dbReference type="GO" id="GO:0005886">
    <property type="term" value="C:plasma membrane"/>
    <property type="evidence" value="ECO:0007669"/>
    <property type="project" value="TreeGrafter"/>
</dbReference>
<name>A0A2Y9QHV5_TRIMA</name>